<accession>A0ABP7PN02</accession>
<protein>
    <submittedName>
        <fullName evidence="1">Uncharacterized protein</fullName>
    </submittedName>
</protein>
<keyword evidence="2" id="KW-1185">Reference proteome</keyword>
<evidence type="ECO:0000313" key="2">
    <source>
        <dbReference type="Proteomes" id="UP001500742"/>
    </source>
</evidence>
<reference evidence="2" key="1">
    <citation type="journal article" date="2019" name="Int. J. Syst. Evol. Microbiol.">
        <title>The Global Catalogue of Microorganisms (GCM) 10K type strain sequencing project: providing services to taxonomists for standard genome sequencing and annotation.</title>
        <authorList>
            <consortium name="The Broad Institute Genomics Platform"/>
            <consortium name="The Broad Institute Genome Sequencing Center for Infectious Disease"/>
            <person name="Wu L."/>
            <person name="Ma J."/>
        </authorList>
    </citation>
    <scope>NUCLEOTIDE SEQUENCE [LARGE SCALE GENOMIC DNA]</scope>
    <source>
        <strain evidence="2">JCM 16601</strain>
    </source>
</reference>
<gene>
    <name evidence="1" type="ORF">GCM10022210_16170</name>
</gene>
<evidence type="ECO:0000313" key="1">
    <source>
        <dbReference type="EMBL" id="GAA3968081.1"/>
    </source>
</evidence>
<proteinExistence type="predicted"/>
<sequence length="58" mass="6477">MEMDTGPAPNALRSMNVQPGPQALPHKTLDFLKTIPVNRYFLIVVFKVNLIQLTINGL</sequence>
<name>A0ABP7PN02_9SPHI</name>
<comment type="caution">
    <text evidence="1">The sequence shown here is derived from an EMBL/GenBank/DDBJ whole genome shotgun (WGS) entry which is preliminary data.</text>
</comment>
<dbReference type="Proteomes" id="UP001500742">
    <property type="component" value="Unassembled WGS sequence"/>
</dbReference>
<dbReference type="EMBL" id="BAAAZC010000009">
    <property type="protein sequence ID" value="GAA3968081.1"/>
    <property type="molecule type" value="Genomic_DNA"/>
</dbReference>
<organism evidence="1 2">
    <name type="scientific">Mucilaginibacter dorajii</name>
    <dbReference type="NCBI Taxonomy" id="692994"/>
    <lineage>
        <taxon>Bacteria</taxon>
        <taxon>Pseudomonadati</taxon>
        <taxon>Bacteroidota</taxon>
        <taxon>Sphingobacteriia</taxon>
        <taxon>Sphingobacteriales</taxon>
        <taxon>Sphingobacteriaceae</taxon>
        <taxon>Mucilaginibacter</taxon>
    </lineage>
</organism>